<evidence type="ECO:0000313" key="4">
    <source>
        <dbReference type="Proteomes" id="UP000467841"/>
    </source>
</evidence>
<proteinExistence type="predicted"/>
<dbReference type="InterPro" id="IPR011249">
    <property type="entry name" value="Metalloenz_LuxS/M16"/>
</dbReference>
<dbReference type="Gene3D" id="3.30.830.10">
    <property type="entry name" value="Metalloenzyme, LuxS/M16 peptidase-like"/>
    <property type="match status" value="1"/>
</dbReference>
<gene>
    <name evidence="3" type="ORF">MERR_LOCUS46037</name>
</gene>
<dbReference type="SUPFAM" id="SSF63411">
    <property type="entry name" value="LuxS/MPP-like metallohydrolase"/>
    <property type="match status" value="1"/>
</dbReference>
<sequence>MTREVEELVGEMIEPQHMSPLAFKTLFSRPFLQDRDCNKTEEGLGYNVECMADFVGGISSFSVTVISSRYNPTFLLHRINQCIDKCRGLLDVDYQTLEEYKRGVRDQLAVETGEDIWNLIEEKRFVRGSEFLIWNEVESIKLEVLMEFHKKFFTESSPECRKAVVCIY</sequence>
<evidence type="ECO:0000256" key="1">
    <source>
        <dbReference type="ARBA" id="ARBA00022723"/>
    </source>
</evidence>
<evidence type="ECO:0000259" key="2">
    <source>
        <dbReference type="Pfam" id="PF22456"/>
    </source>
</evidence>
<accession>A0A6D2LG06</accession>
<protein>
    <recommendedName>
        <fullName evidence="2">Coenzyme PQQ synthesis protein F-like C-terminal lobe domain-containing protein</fullName>
    </recommendedName>
</protein>
<name>A0A6D2LG06_9BRAS</name>
<dbReference type="GO" id="GO:0046872">
    <property type="term" value="F:metal ion binding"/>
    <property type="evidence" value="ECO:0007669"/>
    <property type="project" value="UniProtKB-KW"/>
</dbReference>
<dbReference type="Pfam" id="PF22456">
    <property type="entry name" value="PqqF-like_C_4"/>
    <property type="match status" value="1"/>
</dbReference>
<keyword evidence="1" id="KW-0479">Metal-binding</keyword>
<dbReference type="InterPro" id="IPR054734">
    <property type="entry name" value="PqqF-like_C_4"/>
</dbReference>
<dbReference type="EMBL" id="CACVBM020001740">
    <property type="protein sequence ID" value="CAA7058801.1"/>
    <property type="molecule type" value="Genomic_DNA"/>
</dbReference>
<dbReference type="Proteomes" id="UP000467841">
    <property type="component" value="Unassembled WGS sequence"/>
</dbReference>
<keyword evidence="4" id="KW-1185">Reference proteome</keyword>
<dbReference type="AlphaFoldDB" id="A0A6D2LG06"/>
<comment type="caution">
    <text evidence="3">The sequence shown here is derived from an EMBL/GenBank/DDBJ whole genome shotgun (WGS) entry which is preliminary data.</text>
</comment>
<feature type="domain" description="Coenzyme PQQ synthesis protein F-like C-terminal lobe" evidence="2">
    <location>
        <begin position="40"/>
        <end position="109"/>
    </location>
</feature>
<reference evidence="3" key="1">
    <citation type="submission" date="2020-01" db="EMBL/GenBank/DDBJ databases">
        <authorList>
            <person name="Mishra B."/>
        </authorList>
    </citation>
    <scope>NUCLEOTIDE SEQUENCE [LARGE SCALE GENOMIC DNA]</scope>
</reference>
<evidence type="ECO:0000313" key="3">
    <source>
        <dbReference type="EMBL" id="CAA7058801.1"/>
    </source>
</evidence>
<organism evidence="3 4">
    <name type="scientific">Microthlaspi erraticum</name>
    <dbReference type="NCBI Taxonomy" id="1685480"/>
    <lineage>
        <taxon>Eukaryota</taxon>
        <taxon>Viridiplantae</taxon>
        <taxon>Streptophyta</taxon>
        <taxon>Embryophyta</taxon>
        <taxon>Tracheophyta</taxon>
        <taxon>Spermatophyta</taxon>
        <taxon>Magnoliopsida</taxon>
        <taxon>eudicotyledons</taxon>
        <taxon>Gunneridae</taxon>
        <taxon>Pentapetalae</taxon>
        <taxon>rosids</taxon>
        <taxon>malvids</taxon>
        <taxon>Brassicales</taxon>
        <taxon>Brassicaceae</taxon>
        <taxon>Coluteocarpeae</taxon>
        <taxon>Microthlaspi</taxon>
    </lineage>
</organism>